<protein>
    <submittedName>
        <fullName evidence="1">Uncharacterized protein</fullName>
    </submittedName>
</protein>
<gene>
    <name evidence="1" type="ORF">WJX81_005876</name>
</gene>
<name>A0AAW1S8D7_9CHLO</name>
<dbReference type="Proteomes" id="UP001445335">
    <property type="component" value="Unassembled WGS sequence"/>
</dbReference>
<keyword evidence="2" id="KW-1185">Reference proteome</keyword>
<evidence type="ECO:0000313" key="2">
    <source>
        <dbReference type="Proteomes" id="UP001445335"/>
    </source>
</evidence>
<organism evidence="1 2">
    <name type="scientific">Elliptochloris bilobata</name>
    <dbReference type="NCBI Taxonomy" id="381761"/>
    <lineage>
        <taxon>Eukaryota</taxon>
        <taxon>Viridiplantae</taxon>
        <taxon>Chlorophyta</taxon>
        <taxon>core chlorophytes</taxon>
        <taxon>Trebouxiophyceae</taxon>
        <taxon>Trebouxiophyceae incertae sedis</taxon>
        <taxon>Elliptochloris clade</taxon>
        <taxon>Elliptochloris</taxon>
    </lineage>
</organism>
<reference evidence="1 2" key="1">
    <citation type="journal article" date="2024" name="Nat. Commun.">
        <title>Phylogenomics reveals the evolutionary origins of lichenization in chlorophyte algae.</title>
        <authorList>
            <person name="Puginier C."/>
            <person name="Libourel C."/>
            <person name="Otte J."/>
            <person name="Skaloud P."/>
            <person name="Haon M."/>
            <person name="Grisel S."/>
            <person name="Petersen M."/>
            <person name="Berrin J.G."/>
            <person name="Delaux P.M."/>
            <person name="Dal Grande F."/>
            <person name="Keller J."/>
        </authorList>
    </citation>
    <scope>NUCLEOTIDE SEQUENCE [LARGE SCALE GENOMIC DNA]</scope>
    <source>
        <strain evidence="1 2">SAG 245.80</strain>
    </source>
</reference>
<dbReference type="AlphaFoldDB" id="A0AAW1S8D7"/>
<accession>A0AAW1S8D7</accession>
<sequence>MRRQLGGDGGGCHIALVSGTEPAATSLVPLSSAVRRGYWQCLTASGKLACADAHEAKGFFGTWSFFSQREGKDVLENEFECLRTYQYIEYTGQRAEVIFRNFHQGQPGSGTVAAFQRQGDSLRETSFSRCLADPFYSSSMKRHPAEAAQGLPACLYWRSVPLSRSSFVRLPPMLPPGKLDSSVASLASAFPHWSELSIISAVWSFEAFFQDGDSRWSMGPLYSVQSLRLRSSFYIREYATTVEPAGHIDFAAQPRKEARGRLAARPEEWLAEGTWRGTMQEAVWDEDGDMLMLRPRPAVWCPPDPQREGFRLQLYPDRMYGYWPEVLPANDAAATPSFANDLRFEMGGMLREGEGAEFHRLVLRYTVAGHAESLTHERAIGAYDAGAEASA</sequence>
<evidence type="ECO:0000313" key="1">
    <source>
        <dbReference type="EMBL" id="KAK9842046.1"/>
    </source>
</evidence>
<dbReference type="EMBL" id="JALJOU010000009">
    <property type="protein sequence ID" value="KAK9842046.1"/>
    <property type="molecule type" value="Genomic_DNA"/>
</dbReference>
<comment type="caution">
    <text evidence="1">The sequence shown here is derived from an EMBL/GenBank/DDBJ whole genome shotgun (WGS) entry which is preliminary data.</text>
</comment>
<proteinExistence type="predicted"/>